<dbReference type="EMBL" id="AP027271">
    <property type="protein sequence ID" value="BDX03916.1"/>
    <property type="molecule type" value="Genomic_DNA"/>
</dbReference>
<dbReference type="Pfam" id="PF22494">
    <property type="entry name" value="choice_anch_I"/>
    <property type="match status" value="1"/>
</dbReference>
<accession>A0ABN6WPM1</accession>
<reference evidence="2 3" key="1">
    <citation type="submission" date="2023-01" db="EMBL/GenBank/DDBJ databases">
        <title>Complete genome sequence of Marinomonas pontica strain 200518_36.</title>
        <authorList>
            <person name="Ueki S."/>
            <person name="Gajardo G."/>
            <person name="Maruyama F."/>
        </authorList>
    </citation>
    <scope>NUCLEOTIDE SEQUENCE [LARGE SCALE GENOMIC DNA]</scope>
    <source>
        <strain evidence="2 3">200518_36</strain>
    </source>
</reference>
<gene>
    <name evidence="2" type="ORF">MACH16_26640</name>
</gene>
<dbReference type="InterPro" id="IPR055188">
    <property type="entry name" value="Choice_anch_I"/>
</dbReference>
<name>A0ABN6WPM1_9GAMM</name>
<feature type="domain" description="Choice-of-anchor I" evidence="1">
    <location>
        <begin position="2"/>
        <end position="69"/>
    </location>
</feature>
<proteinExistence type="predicted"/>
<organism evidence="2 3">
    <name type="scientific">Marinomonas pontica</name>
    <dbReference type="NCBI Taxonomy" id="264739"/>
    <lineage>
        <taxon>Bacteria</taxon>
        <taxon>Pseudomonadati</taxon>
        <taxon>Pseudomonadota</taxon>
        <taxon>Gammaproteobacteria</taxon>
        <taxon>Oceanospirillales</taxon>
        <taxon>Oceanospirillaceae</taxon>
        <taxon>Marinomonas</taxon>
    </lineage>
</organism>
<dbReference type="Proteomes" id="UP001307608">
    <property type="component" value="Chromosome"/>
</dbReference>
<evidence type="ECO:0000313" key="3">
    <source>
        <dbReference type="Proteomes" id="UP001307608"/>
    </source>
</evidence>
<evidence type="ECO:0000313" key="2">
    <source>
        <dbReference type="EMBL" id="BDX03916.1"/>
    </source>
</evidence>
<sequence>MVSGKTYIVTANEGDSRDYKGFSEELRVKDLVESNSRLTLTSPLNHSIEGQLEDDNNLGRMKITSTLGANNCYHQPPLLGAFLCLIMGKITLGFPNDFLYTSRPL</sequence>
<protein>
    <recommendedName>
        <fullName evidence="1">Choice-of-anchor I domain-containing protein</fullName>
    </recommendedName>
</protein>
<keyword evidence="3" id="KW-1185">Reference proteome</keyword>
<evidence type="ECO:0000259" key="1">
    <source>
        <dbReference type="Pfam" id="PF22494"/>
    </source>
</evidence>